<proteinExistence type="predicted"/>
<dbReference type="PIRSF" id="PIRSF006578">
    <property type="entry name" value="FwdE"/>
    <property type="match status" value="1"/>
</dbReference>
<dbReference type="InterPro" id="IPR053194">
    <property type="entry name" value="tRNA_methyltr_O"/>
</dbReference>
<comment type="caution">
    <text evidence="2">The sequence shown here is derived from an EMBL/GenBank/DDBJ whole genome shotgun (WGS) entry which is preliminary data.</text>
</comment>
<sequence>MTDWEKVIAFHGHPCCLLAIGYRATKVALEKLGAGVPGHDLVAVVENRTCAADAVQVVSGCTFGKRNFVYRDNGKYVFTFACMGERQALRVSLRAGVLSKEGDDFVALMEKVANGVATEGEREEFYRRQEPLMKYILEGPVEEIFEMQIVNLEKSLPELCLQMITCSRCGEEMMKDHAFFQNGRPVCKDCLV</sequence>
<evidence type="ECO:0000259" key="1">
    <source>
        <dbReference type="Pfam" id="PF02663"/>
    </source>
</evidence>
<dbReference type="InterPro" id="IPR026328">
    <property type="entry name" value="FmdE"/>
</dbReference>
<dbReference type="AlphaFoldDB" id="A0A494WT84"/>
<feature type="domain" description="Formylmethanofuran dehydrogenase subunit E" evidence="1">
    <location>
        <begin position="10"/>
        <end position="146"/>
    </location>
</feature>
<reference evidence="2 3" key="1">
    <citation type="submission" date="2018-10" db="EMBL/GenBank/DDBJ databases">
        <authorList>
            <person name="Grouzdev D.S."/>
            <person name="Krutkina M.S."/>
            <person name="Tourova T.P."/>
            <person name="Nazina T.N."/>
        </authorList>
    </citation>
    <scope>NUCLEOTIDE SEQUENCE [LARGE SCALE GENOMIC DNA]</scope>
    <source>
        <strain evidence="2 3">435</strain>
    </source>
</reference>
<dbReference type="OrthoDB" id="9804309at2"/>
<dbReference type="Gene3D" id="3.30.1330.130">
    <property type="match status" value="1"/>
</dbReference>
<evidence type="ECO:0000313" key="3">
    <source>
        <dbReference type="Proteomes" id="UP000271256"/>
    </source>
</evidence>
<dbReference type="EMBL" id="RBWE01000001">
    <property type="protein sequence ID" value="RKO66579.1"/>
    <property type="molecule type" value="Genomic_DNA"/>
</dbReference>
<keyword evidence="3" id="KW-1185">Reference proteome</keyword>
<protein>
    <submittedName>
        <fullName evidence="2">Formylmethanofuran dehydrogenase</fullName>
    </submittedName>
</protein>
<organism evidence="2 3">
    <name type="scientific">Desulfofundulus salinus</name>
    <dbReference type="NCBI Taxonomy" id="2419843"/>
    <lineage>
        <taxon>Bacteria</taxon>
        <taxon>Bacillati</taxon>
        <taxon>Bacillota</taxon>
        <taxon>Clostridia</taxon>
        <taxon>Eubacteriales</taxon>
        <taxon>Peptococcaceae</taxon>
        <taxon>Desulfofundulus</taxon>
    </lineage>
</organism>
<gene>
    <name evidence="2" type="ORF">D7024_06215</name>
</gene>
<dbReference type="RefSeq" id="WP_121451012.1">
    <property type="nucleotide sequence ID" value="NZ_RBWE01000001.1"/>
</dbReference>
<evidence type="ECO:0000313" key="2">
    <source>
        <dbReference type="EMBL" id="RKO66579.1"/>
    </source>
</evidence>
<dbReference type="PANTHER" id="PTHR39418">
    <property type="entry name" value="DEHYDROGENASE-RELATED"/>
    <property type="match status" value="1"/>
</dbReference>
<accession>A0A494WT84</accession>
<dbReference type="SUPFAM" id="SSF143555">
    <property type="entry name" value="FwdE-like"/>
    <property type="match status" value="1"/>
</dbReference>
<dbReference type="Pfam" id="PF02663">
    <property type="entry name" value="FmdE"/>
    <property type="match status" value="1"/>
</dbReference>
<name>A0A494WT84_9FIRM</name>
<dbReference type="InterPro" id="IPR003814">
    <property type="entry name" value="FmdEsu_dom"/>
</dbReference>
<dbReference type="Proteomes" id="UP000271256">
    <property type="component" value="Unassembled WGS sequence"/>
</dbReference>
<dbReference type="PANTHER" id="PTHR39418:SF1">
    <property type="entry name" value="DEHYDROGENASE"/>
    <property type="match status" value="1"/>
</dbReference>